<name>A0ABP8DWS2_9ACTN</name>
<dbReference type="EMBL" id="BAABAT010000103">
    <property type="protein sequence ID" value="GAA4264159.1"/>
    <property type="molecule type" value="Genomic_DNA"/>
</dbReference>
<keyword evidence="2" id="KW-0472">Membrane</keyword>
<evidence type="ECO:0008006" key="6">
    <source>
        <dbReference type="Google" id="ProtNLM"/>
    </source>
</evidence>
<comment type="caution">
    <text evidence="4">The sequence shown here is derived from an EMBL/GenBank/DDBJ whole genome shotgun (WGS) entry which is preliminary data.</text>
</comment>
<evidence type="ECO:0000256" key="1">
    <source>
        <dbReference type="SAM" id="MobiDB-lite"/>
    </source>
</evidence>
<organism evidence="4 5">
    <name type="scientific">Dactylosporangium darangshiense</name>
    <dbReference type="NCBI Taxonomy" id="579108"/>
    <lineage>
        <taxon>Bacteria</taxon>
        <taxon>Bacillati</taxon>
        <taxon>Actinomycetota</taxon>
        <taxon>Actinomycetes</taxon>
        <taxon>Micromonosporales</taxon>
        <taxon>Micromonosporaceae</taxon>
        <taxon>Dactylosporangium</taxon>
    </lineage>
</organism>
<proteinExistence type="predicted"/>
<feature type="chain" id="PRO_5047398175" description="LPXTG cell wall anchor domain-containing protein" evidence="3">
    <location>
        <begin position="25"/>
        <end position="205"/>
    </location>
</feature>
<gene>
    <name evidence="4" type="ORF">GCM10022255_115220</name>
</gene>
<keyword evidence="3" id="KW-0732">Signal</keyword>
<dbReference type="NCBIfam" id="TIGR01167">
    <property type="entry name" value="LPXTG_anchor"/>
    <property type="match status" value="1"/>
</dbReference>
<dbReference type="RefSeq" id="WP_345144577.1">
    <property type="nucleotide sequence ID" value="NZ_BAABAT010000103.1"/>
</dbReference>
<keyword evidence="2" id="KW-1133">Transmembrane helix</keyword>
<sequence length="205" mass="20974">MREKFFRGVAAVCLAAVASVGLSATFPTEASAHASSVSGKAECVDAAGKWKITWKLSNNYGSAVTISNVALEPADALAKPPNSIKARADGKAEEVVQFVSTAAKPAAQARLAYDAKWADGYPQNRVDHVVSAWIKLDGPCPSATPTPSKSAGASPSPSTSGRPSLPVTGSSGTLPMVGTGAVLIAGGAALVIALRRRRRVTFVAE</sequence>
<reference evidence="5" key="1">
    <citation type="journal article" date="2019" name="Int. J. Syst. Evol. Microbiol.">
        <title>The Global Catalogue of Microorganisms (GCM) 10K type strain sequencing project: providing services to taxonomists for standard genome sequencing and annotation.</title>
        <authorList>
            <consortium name="The Broad Institute Genomics Platform"/>
            <consortium name="The Broad Institute Genome Sequencing Center for Infectious Disease"/>
            <person name="Wu L."/>
            <person name="Ma J."/>
        </authorList>
    </citation>
    <scope>NUCLEOTIDE SEQUENCE [LARGE SCALE GENOMIC DNA]</scope>
    <source>
        <strain evidence="5">JCM 17441</strain>
    </source>
</reference>
<feature type="compositionally biased region" description="Low complexity" evidence="1">
    <location>
        <begin position="141"/>
        <end position="166"/>
    </location>
</feature>
<protein>
    <recommendedName>
        <fullName evidence="6">LPXTG cell wall anchor domain-containing protein</fullName>
    </recommendedName>
</protein>
<keyword evidence="2" id="KW-0812">Transmembrane</keyword>
<feature type="region of interest" description="Disordered" evidence="1">
    <location>
        <begin position="141"/>
        <end position="172"/>
    </location>
</feature>
<evidence type="ECO:0000313" key="4">
    <source>
        <dbReference type="EMBL" id="GAA4264159.1"/>
    </source>
</evidence>
<dbReference type="Proteomes" id="UP001500620">
    <property type="component" value="Unassembled WGS sequence"/>
</dbReference>
<evidence type="ECO:0000256" key="2">
    <source>
        <dbReference type="SAM" id="Phobius"/>
    </source>
</evidence>
<accession>A0ABP8DWS2</accession>
<feature type="signal peptide" evidence="3">
    <location>
        <begin position="1"/>
        <end position="24"/>
    </location>
</feature>
<feature type="transmembrane region" description="Helical" evidence="2">
    <location>
        <begin position="174"/>
        <end position="194"/>
    </location>
</feature>
<evidence type="ECO:0000313" key="5">
    <source>
        <dbReference type="Proteomes" id="UP001500620"/>
    </source>
</evidence>
<keyword evidence="5" id="KW-1185">Reference proteome</keyword>
<evidence type="ECO:0000256" key="3">
    <source>
        <dbReference type="SAM" id="SignalP"/>
    </source>
</evidence>